<evidence type="ECO:0000313" key="3">
    <source>
        <dbReference type="Proteomes" id="UP000031549"/>
    </source>
</evidence>
<keyword evidence="3" id="KW-1185">Reference proteome</keyword>
<dbReference type="RefSeq" id="WP_039742394.1">
    <property type="nucleotide sequence ID" value="NZ_JTCM02000121.1"/>
</dbReference>
<feature type="chain" id="PRO_5032599465" description="WxL domain-containing protein" evidence="1">
    <location>
        <begin position="28"/>
        <end position="189"/>
    </location>
</feature>
<organism evidence="2 3">
    <name type="scientific">Hassallia byssoidea VB512170</name>
    <dbReference type="NCBI Taxonomy" id="1304833"/>
    <lineage>
        <taxon>Bacteria</taxon>
        <taxon>Bacillati</taxon>
        <taxon>Cyanobacteriota</taxon>
        <taxon>Cyanophyceae</taxon>
        <taxon>Nostocales</taxon>
        <taxon>Tolypothrichaceae</taxon>
        <taxon>Hassallia</taxon>
    </lineage>
</organism>
<accession>A0A846HHT2</accession>
<protein>
    <recommendedName>
        <fullName evidence="4">WxL domain-containing protein</fullName>
    </recommendedName>
</protein>
<evidence type="ECO:0008006" key="4">
    <source>
        <dbReference type="Google" id="ProtNLM"/>
    </source>
</evidence>
<evidence type="ECO:0000313" key="2">
    <source>
        <dbReference type="EMBL" id="NEU76613.1"/>
    </source>
</evidence>
<reference evidence="2 3" key="1">
    <citation type="journal article" date="2015" name="Genome Announc.">
        <title>Draft Genome Sequence of Cyanobacterium Hassallia byssoidea Strain VB512170, Isolated from Monuments in India.</title>
        <authorList>
            <person name="Singh D."/>
            <person name="Chandrababunaidu M.M."/>
            <person name="Panda A."/>
            <person name="Sen D."/>
            <person name="Bhattacharyya S."/>
            <person name="Adhikary S.P."/>
            <person name="Tripathy S."/>
        </authorList>
    </citation>
    <scope>NUCLEOTIDE SEQUENCE [LARGE SCALE GENOMIC DNA]</scope>
    <source>
        <strain evidence="2 3">VB512170</strain>
    </source>
</reference>
<sequence>MKNKVLVILAASAAALGSAIIAAPANAQTANLPVEIQIKPGVFLRTYESLKFVVSTQDLLGGKSVDQVGKYDETTGTITPLPKTAPPTEATTEVIRTVTPLYQVWGGTGSKVKITPTKDTLVSSTNGGLGSADTVVMSVVAGNDITTTPTPAGTPYEGTAQLKFKFSNGNTSSGTNYTGGQLSISVVSP</sequence>
<name>A0A846HHT2_9CYAN</name>
<dbReference type="AlphaFoldDB" id="A0A846HHT2"/>
<proteinExistence type="predicted"/>
<keyword evidence="1" id="KW-0732">Signal</keyword>
<dbReference type="Proteomes" id="UP000031549">
    <property type="component" value="Unassembled WGS sequence"/>
</dbReference>
<comment type="caution">
    <text evidence="2">The sequence shown here is derived from an EMBL/GenBank/DDBJ whole genome shotgun (WGS) entry which is preliminary data.</text>
</comment>
<feature type="signal peptide" evidence="1">
    <location>
        <begin position="1"/>
        <end position="27"/>
    </location>
</feature>
<dbReference type="EMBL" id="JTCM02000121">
    <property type="protein sequence ID" value="NEU76613.1"/>
    <property type="molecule type" value="Genomic_DNA"/>
</dbReference>
<gene>
    <name evidence="2" type="ORF">PI95_029915</name>
</gene>
<evidence type="ECO:0000256" key="1">
    <source>
        <dbReference type="SAM" id="SignalP"/>
    </source>
</evidence>